<proteinExistence type="predicted"/>
<evidence type="ECO:0000313" key="3">
    <source>
        <dbReference type="Proteomes" id="UP000887013"/>
    </source>
</evidence>
<reference evidence="2" key="1">
    <citation type="submission" date="2020-08" db="EMBL/GenBank/DDBJ databases">
        <title>Multicomponent nature underlies the extraordinary mechanical properties of spider dragline silk.</title>
        <authorList>
            <person name="Kono N."/>
            <person name="Nakamura H."/>
            <person name="Mori M."/>
            <person name="Yoshida Y."/>
            <person name="Ohtoshi R."/>
            <person name="Malay A.D."/>
            <person name="Moran D.A.P."/>
            <person name="Tomita M."/>
            <person name="Numata K."/>
            <person name="Arakawa K."/>
        </authorList>
    </citation>
    <scope>NUCLEOTIDE SEQUENCE</scope>
</reference>
<protein>
    <submittedName>
        <fullName evidence="2">Uncharacterized protein</fullName>
    </submittedName>
</protein>
<dbReference type="OrthoDB" id="6782332at2759"/>
<evidence type="ECO:0000256" key="1">
    <source>
        <dbReference type="SAM" id="MobiDB-lite"/>
    </source>
</evidence>
<organism evidence="2 3">
    <name type="scientific">Nephila pilipes</name>
    <name type="common">Giant wood spider</name>
    <name type="synonym">Nephila maculata</name>
    <dbReference type="NCBI Taxonomy" id="299642"/>
    <lineage>
        <taxon>Eukaryota</taxon>
        <taxon>Metazoa</taxon>
        <taxon>Ecdysozoa</taxon>
        <taxon>Arthropoda</taxon>
        <taxon>Chelicerata</taxon>
        <taxon>Arachnida</taxon>
        <taxon>Araneae</taxon>
        <taxon>Araneomorphae</taxon>
        <taxon>Entelegynae</taxon>
        <taxon>Araneoidea</taxon>
        <taxon>Nephilidae</taxon>
        <taxon>Nephila</taxon>
    </lineage>
</organism>
<feature type="compositionally biased region" description="Basic and acidic residues" evidence="1">
    <location>
        <begin position="23"/>
        <end position="37"/>
    </location>
</feature>
<accession>A0A8X6TR93</accession>
<keyword evidence="3" id="KW-1185">Reference proteome</keyword>
<feature type="region of interest" description="Disordered" evidence="1">
    <location>
        <begin position="1"/>
        <end position="37"/>
    </location>
</feature>
<dbReference type="Proteomes" id="UP000887013">
    <property type="component" value="Unassembled WGS sequence"/>
</dbReference>
<comment type="caution">
    <text evidence="2">The sequence shown here is derived from an EMBL/GenBank/DDBJ whole genome shotgun (WGS) entry which is preliminary data.</text>
</comment>
<dbReference type="AlphaFoldDB" id="A0A8X6TR93"/>
<dbReference type="EMBL" id="BMAW01109447">
    <property type="protein sequence ID" value="GFT38394.1"/>
    <property type="molecule type" value="Genomic_DNA"/>
</dbReference>
<gene>
    <name evidence="2" type="ORF">NPIL_7891</name>
</gene>
<evidence type="ECO:0000313" key="2">
    <source>
        <dbReference type="EMBL" id="GFT38394.1"/>
    </source>
</evidence>
<name>A0A8X6TR93_NEPPI</name>
<sequence length="99" mass="11448">MSAASNSKDEDNDDKSANTQVVHLKETKTSSNHGDGRKMYSRKLNELLGTYVFMFLQLSGCQKYGWSRNRSSFDLLYLAGVYRGNRVTLEELWRTDRMQ</sequence>